<gene>
    <name evidence="2" type="ORF">JRO89_XS01G0125900</name>
</gene>
<keyword evidence="3" id="KW-1185">Reference proteome</keyword>
<comment type="caution">
    <text evidence="2">The sequence shown here is derived from an EMBL/GenBank/DDBJ whole genome shotgun (WGS) entry which is preliminary data.</text>
</comment>
<evidence type="ECO:0000256" key="1">
    <source>
        <dbReference type="SAM" id="SignalP"/>
    </source>
</evidence>
<name>A0ABQ8IJL6_9ROSI</name>
<keyword evidence="1" id="KW-0732">Signal</keyword>
<accession>A0ABQ8IJL6</accession>
<proteinExistence type="predicted"/>
<protein>
    <recommendedName>
        <fullName evidence="4">Secreted protein</fullName>
    </recommendedName>
</protein>
<dbReference type="Proteomes" id="UP000827721">
    <property type="component" value="Unassembled WGS sequence"/>
</dbReference>
<feature type="signal peptide" evidence="1">
    <location>
        <begin position="1"/>
        <end position="18"/>
    </location>
</feature>
<organism evidence="2 3">
    <name type="scientific">Xanthoceras sorbifolium</name>
    <dbReference type="NCBI Taxonomy" id="99658"/>
    <lineage>
        <taxon>Eukaryota</taxon>
        <taxon>Viridiplantae</taxon>
        <taxon>Streptophyta</taxon>
        <taxon>Embryophyta</taxon>
        <taxon>Tracheophyta</taxon>
        <taxon>Spermatophyta</taxon>
        <taxon>Magnoliopsida</taxon>
        <taxon>eudicotyledons</taxon>
        <taxon>Gunneridae</taxon>
        <taxon>Pentapetalae</taxon>
        <taxon>rosids</taxon>
        <taxon>malvids</taxon>
        <taxon>Sapindales</taxon>
        <taxon>Sapindaceae</taxon>
        <taxon>Xanthoceroideae</taxon>
        <taxon>Xanthoceras</taxon>
    </lineage>
</organism>
<reference evidence="2 3" key="1">
    <citation type="submission" date="2021-02" db="EMBL/GenBank/DDBJ databases">
        <title>Plant Genome Project.</title>
        <authorList>
            <person name="Zhang R.-G."/>
        </authorList>
    </citation>
    <scope>NUCLEOTIDE SEQUENCE [LARGE SCALE GENOMIC DNA]</scope>
    <source>
        <tissue evidence="2">Leaves</tissue>
    </source>
</reference>
<evidence type="ECO:0000313" key="3">
    <source>
        <dbReference type="Proteomes" id="UP000827721"/>
    </source>
</evidence>
<evidence type="ECO:0008006" key="4">
    <source>
        <dbReference type="Google" id="ProtNLM"/>
    </source>
</evidence>
<sequence>MEKFYVFVVSLLAFSSLSWRNRQSCEKTPKVRRMLQKSRHMLKSDQDNPVGTWYNYVEDADDEKFVKTDVEAATDLAALLKEILTEIRNFRRASLCTSWQSPMLKLEVVYQSSLM</sequence>
<feature type="chain" id="PRO_5045599210" description="Secreted protein" evidence="1">
    <location>
        <begin position="19"/>
        <end position="115"/>
    </location>
</feature>
<evidence type="ECO:0000313" key="2">
    <source>
        <dbReference type="EMBL" id="KAH7576659.1"/>
    </source>
</evidence>
<dbReference type="EMBL" id="JAFEMO010000001">
    <property type="protein sequence ID" value="KAH7576659.1"/>
    <property type="molecule type" value="Genomic_DNA"/>
</dbReference>